<dbReference type="PANTHER" id="PTHR34145">
    <property type="entry name" value="OS02G0105600 PROTEIN"/>
    <property type="match status" value="1"/>
</dbReference>
<name>M8BBD5_AEGTA</name>
<accession>M8BBD5</accession>
<dbReference type="SUPFAM" id="SSF52047">
    <property type="entry name" value="RNI-like"/>
    <property type="match status" value="1"/>
</dbReference>
<reference evidence="3" key="1">
    <citation type="submission" date="2015-06" db="UniProtKB">
        <authorList>
            <consortium name="EnsemblPlants"/>
        </authorList>
    </citation>
    <scope>IDENTIFICATION</scope>
</reference>
<evidence type="ECO:0000259" key="2">
    <source>
        <dbReference type="Pfam" id="PF23622"/>
    </source>
</evidence>
<feature type="domain" description="At1g61320/AtMIF1 LRR" evidence="2">
    <location>
        <begin position="243"/>
        <end position="306"/>
    </location>
</feature>
<sequence>MTMQAGCTRRQASSARVSDGAPSVATIGVVNCSRCYNGVKSKRRPVMAMSCKNTTVSDEGPAMRDANDRDELQARRVKAGGARFRLFFSPRTGIKKEHMNFEESKPSRSSAGGALKDRDSSKERAILTRIPGKKVVGLRPQGRVKGRDRPVNKMTMAMILNLDILFRIHSLMPMREAARAACASHAFLNSWRYHPNLIFDKDTIGFPFLHSWRYHSGLIFNKDTIGSKESASGENVHHKIDCILREHKGSLKTFKLDYARMNGLDDFSYLDSWLQIALKPGLEELTFMLSASMSQTTGKYNFPCPLSGAKRTYNFPCALLSDRVGNSLRCLRLGLCVLHRIVELGPLRSLTRLYLCHLSITWNELERLLSNSLALELLHLTGCDEIKCLKLSSALQRLSGLHILVCQRLGVIESKAPNLSSLRLRSGCRLDFSLVETWQMKKLYLVQSNLIYDARAKLPPVLPNIETLYIESQREVVDAPMLPTKFLYLKHLTIVLRLEPNGSGAYDYFSLVSFLDASPSLETLTLDVTQRRMVHESIFVDSQLRHMPEHHHGHLKSVKISGFSSAKCLIELTCYILKNAVSLECLTLDTICGNRCYDEGGDNWCVPMADPILVETPRTLSAIRTYIENKVPSTVKLTVLEPCNKCHAKHIVTGSKLSA</sequence>
<dbReference type="AlphaFoldDB" id="M8BBD5"/>
<evidence type="ECO:0000256" key="1">
    <source>
        <dbReference type="SAM" id="MobiDB-lite"/>
    </source>
</evidence>
<dbReference type="Pfam" id="PF23622">
    <property type="entry name" value="LRR_At1g61320_AtMIF1"/>
    <property type="match status" value="2"/>
</dbReference>
<organism evidence="3">
    <name type="scientific">Aegilops tauschii</name>
    <name type="common">Tausch's goatgrass</name>
    <name type="synonym">Aegilops squarrosa</name>
    <dbReference type="NCBI Taxonomy" id="37682"/>
    <lineage>
        <taxon>Eukaryota</taxon>
        <taxon>Viridiplantae</taxon>
        <taxon>Streptophyta</taxon>
        <taxon>Embryophyta</taxon>
        <taxon>Tracheophyta</taxon>
        <taxon>Spermatophyta</taxon>
        <taxon>Magnoliopsida</taxon>
        <taxon>Liliopsida</taxon>
        <taxon>Poales</taxon>
        <taxon>Poaceae</taxon>
        <taxon>BOP clade</taxon>
        <taxon>Pooideae</taxon>
        <taxon>Triticodae</taxon>
        <taxon>Triticeae</taxon>
        <taxon>Triticinae</taxon>
        <taxon>Aegilops</taxon>
    </lineage>
</organism>
<protein>
    <recommendedName>
        <fullName evidence="2">At1g61320/AtMIF1 LRR domain-containing protein</fullName>
    </recommendedName>
</protein>
<dbReference type="InterPro" id="IPR032675">
    <property type="entry name" value="LRR_dom_sf"/>
</dbReference>
<feature type="domain" description="At1g61320/AtMIF1 LRR" evidence="2">
    <location>
        <begin position="309"/>
        <end position="643"/>
    </location>
</feature>
<dbReference type="InterPro" id="IPR053772">
    <property type="entry name" value="At1g61320/At1g61330-like"/>
</dbReference>
<feature type="region of interest" description="Disordered" evidence="1">
    <location>
        <begin position="98"/>
        <end position="121"/>
    </location>
</feature>
<dbReference type="Gene3D" id="3.80.10.10">
    <property type="entry name" value="Ribonuclease Inhibitor"/>
    <property type="match status" value="1"/>
</dbReference>
<dbReference type="PANTHER" id="PTHR34145:SF23">
    <property type="entry name" value="OS04G0479800 PROTEIN"/>
    <property type="match status" value="1"/>
</dbReference>
<dbReference type="ExpressionAtlas" id="M8BBD5">
    <property type="expression patterns" value="baseline"/>
</dbReference>
<feature type="compositionally biased region" description="Polar residues" evidence="1">
    <location>
        <begin position="1"/>
        <end position="16"/>
    </location>
</feature>
<dbReference type="InterPro" id="IPR055357">
    <property type="entry name" value="LRR_At1g61320_AtMIF1"/>
</dbReference>
<dbReference type="EnsemblPlants" id="EMT10970">
    <property type="protein sequence ID" value="EMT10970"/>
    <property type="gene ID" value="F775_21987"/>
</dbReference>
<feature type="region of interest" description="Disordered" evidence="1">
    <location>
        <begin position="1"/>
        <end position="20"/>
    </location>
</feature>
<proteinExistence type="predicted"/>
<evidence type="ECO:0000313" key="3">
    <source>
        <dbReference type="EnsemblPlants" id="EMT10970"/>
    </source>
</evidence>